<reference evidence="1 2" key="1">
    <citation type="submission" date="2024-09" db="EMBL/GenBank/DDBJ databases">
        <authorList>
            <person name="Sun Q."/>
            <person name="Mori K."/>
        </authorList>
    </citation>
    <scope>NUCLEOTIDE SEQUENCE [LARGE SCALE GENOMIC DNA]</scope>
    <source>
        <strain evidence="1 2">JCM 3143</strain>
    </source>
</reference>
<evidence type="ECO:0000313" key="2">
    <source>
        <dbReference type="Proteomes" id="UP001589532"/>
    </source>
</evidence>
<dbReference type="RefSeq" id="WP_344993226.1">
    <property type="nucleotide sequence ID" value="NZ_BAAAXV010000007.1"/>
</dbReference>
<name>A0ABV5RZM9_9ACTN</name>
<accession>A0ABV5RZM9</accession>
<comment type="caution">
    <text evidence="1">The sequence shown here is derived from an EMBL/GenBank/DDBJ whole genome shotgun (WGS) entry which is preliminary data.</text>
</comment>
<protein>
    <submittedName>
        <fullName evidence="1">DUF6193 family natural product biosynthesis protein</fullName>
    </submittedName>
</protein>
<proteinExistence type="predicted"/>
<sequence length="231" mass="25743">MTDGPNFSAEHLDAEFYPDLIQLGGLASAIRQLARDNGIDLERVDAEPGAGRYITAKIPSNWGRVSVLLGAERRWFSVTIQGNTHVWASGGTEDLLSVVQMADAWRQGLALRGLADRFPFMSYSRLSEAYESGDPVSVQWDHLLGDAEFRQLADVLQAVHRVDRLRMLFPYVSHGTIRLALDYLERRAGEIWIVPLAGGRFRVESTSSRDARREAGSVDDAIEIALSYLPR</sequence>
<evidence type="ECO:0000313" key="1">
    <source>
        <dbReference type="EMBL" id="MFB9624234.1"/>
    </source>
</evidence>
<dbReference type="EMBL" id="JBHMBW010000011">
    <property type="protein sequence ID" value="MFB9624234.1"/>
    <property type="molecule type" value="Genomic_DNA"/>
</dbReference>
<gene>
    <name evidence="1" type="ORF">ACFFSA_14200</name>
</gene>
<dbReference type="Pfam" id="PF19692">
    <property type="entry name" value="DUF6193"/>
    <property type="match status" value="1"/>
</dbReference>
<organism evidence="1 2">
    <name type="scientific">Nonomuraea helvata</name>
    <dbReference type="NCBI Taxonomy" id="37484"/>
    <lineage>
        <taxon>Bacteria</taxon>
        <taxon>Bacillati</taxon>
        <taxon>Actinomycetota</taxon>
        <taxon>Actinomycetes</taxon>
        <taxon>Streptosporangiales</taxon>
        <taxon>Streptosporangiaceae</taxon>
        <taxon>Nonomuraea</taxon>
    </lineage>
</organism>
<dbReference type="InterPro" id="IPR045682">
    <property type="entry name" value="DUF6193"/>
</dbReference>
<keyword evidence="2" id="KW-1185">Reference proteome</keyword>
<dbReference type="Proteomes" id="UP001589532">
    <property type="component" value="Unassembled WGS sequence"/>
</dbReference>